<evidence type="ECO:0000313" key="5">
    <source>
        <dbReference type="Proteomes" id="UP000093000"/>
    </source>
</evidence>
<feature type="domain" description="Meiotically up-regulated gene 62 protein-like alpha-beta" evidence="3">
    <location>
        <begin position="582"/>
        <end position="710"/>
    </location>
</feature>
<gene>
    <name evidence="4" type="ORF">A0J61_06970</name>
</gene>
<evidence type="ECO:0000259" key="3">
    <source>
        <dbReference type="Pfam" id="PF24919"/>
    </source>
</evidence>
<dbReference type="InterPro" id="IPR000873">
    <property type="entry name" value="AMP-dep_synth/lig_dom"/>
</dbReference>
<organism evidence="4 5">
    <name type="scientific">Choanephora cucurbitarum</name>
    <dbReference type="NCBI Taxonomy" id="101091"/>
    <lineage>
        <taxon>Eukaryota</taxon>
        <taxon>Fungi</taxon>
        <taxon>Fungi incertae sedis</taxon>
        <taxon>Mucoromycota</taxon>
        <taxon>Mucoromycotina</taxon>
        <taxon>Mucoromycetes</taxon>
        <taxon>Mucorales</taxon>
        <taxon>Mucorineae</taxon>
        <taxon>Choanephoraceae</taxon>
        <taxon>Choanephoroideae</taxon>
        <taxon>Choanephora</taxon>
    </lineage>
</organism>
<keyword evidence="5" id="KW-1185">Reference proteome</keyword>
<dbReference type="InterPro" id="IPR025110">
    <property type="entry name" value="AMP-bd_C"/>
</dbReference>
<comment type="caution">
    <text evidence="4">The sequence shown here is derived from an EMBL/GenBank/DDBJ whole genome shotgun (WGS) entry which is preliminary data.</text>
</comment>
<evidence type="ECO:0000313" key="4">
    <source>
        <dbReference type="EMBL" id="OBZ84976.1"/>
    </source>
</evidence>
<evidence type="ECO:0000259" key="2">
    <source>
        <dbReference type="Pfam" id="PF23024"/>
    </source>
</evidence>
<dbReference type="SUPFAM" id="SSF56801">
    <property type="entry name" value="Acetyl-CoA synthetase-like"/>
    <property type="match status" value="2"/>
</dbReference>
<accession>A0A1C7N8K9</accession>
<dbReference type="InterPro" id="IPR042099">
    <property type="entry name" value="ANL_N_sf"/>
</dbReference>
<feature type="domain" description="AMP-dependent synthetase/ligase" evidence="1">
    <location>
        <begin position="72"/>
        <end position="388"/>
    </location>
</feature>
<feature type="domain" description="AMP-binding enzyme C-terminal" evidence="2">
    <location>
        <begin position="1234"/>
        <end position="1343"/>
    </location>
</feature>
<name>A0A1C7N8K9_9FUNG</name>
<dbReference type="STRING" id="101091.A0A1C7N8K9"/>
<dbReference type="Pfam" id="PF23024">
    <property type="entry name" value="AMP-dom_DIP2-like"/>
    <property type="match status" value="1"/>
</dbReference>
<dbReference type="PANTHER" id="PTHR22754">
    <property type="entry name" value="DISCO-INTERACTING PROTEIN 2 DIP2 -RELATED"/>
    <property type="match status" value="1"/>
</dbReference>
<dbReference type="EMBL" id="LUGH01000447">
    <property type="protein sequence ID" value="OBZ84976.1"/>
    <property type="molecule type" value="Genomic_DNA"/>
</dbReference>
<dbReference type="PANTHER" id="PTHR22754:SF32">
    <property type="entry name" value="DISCO-INTERACTING PROTEIN 2"/>
    <property type="match status" value="1"/>
</dbReference>
<dbReference type="InterPro" id="IPR045851">
    <property type="entry name" value="AMP-bd_C_sf"/>
</dbReference>
<evidence type="ECO:0000259" key="1">
    <source>
        <dbReference type="Pfam" id="PF00501"/>
    </source>
</evidence>
<dbReference type="OrthoDB" id="69964at2759"/>
<dbReference type="Pfam" id="PF00501">
    <property type="entry name" value="AMP-binding"/>
    <property type="match status" value="1"/>
</dbReference>
<dbReference type="FunCoup" id="A0A1C7N8K9">
    <property type="interactions" value="141"/>
</dbReference>
<protein>
    <submittedName>
        <fullName evidence="4">Uncharacterized protein C56F8.02</fullName>
    </submittedName>
</protein>
<reference evidence="4 5" key="1">
    <citation type="submission" date="2016-03" db="EMBL/GenBank/DDBJ databases">
        <title>Choanephora cucurbitarum.</title>
        <authorList>
            <person name="Min B."/>
            <person name="Park H."/>
            <person name="Park J.-H."/>
            <person name="Shin H.-D."/>
            <person name="Choi I.-G."/>
        </authorList>
    </citation>
    <scope>NUCLEOTIDE SEQUENCE [LARGE SCALE GENOMIC DNA]</scope>
    <source>
        <strain evidence="4 5">KUS-F28377</strain>
    </source>
</reference>
<dbReference type="Gene3D" id="3.40.50.12780">
    <property type="entry name" value="N-terminal domain of ligase-like"/>
    <property type="match status" value="2"/>
</dbReference>
<dbReference type="Gene3D" id="3.30.300.30">
    <property type="match status" value="1"/>
</dbReference>
<sequence>MVKSFQHMAPISTPCTDSERFDQWAGHQQLPSLPREIPFRLMDPQNKQDPSLFSSLAEVIRHHASHSQNRLRPAVTQLDDKGREINSLNWEKLGARAEKVAMVIREKSGLMKGASISLIYRKSEIIEFIAALLGCFIAGMIAVPINQIEGLSELWYIFQSTKTHLVLTTDNNLKTITKTIKVRNQEFPKEVDWWPTNDFGSLYAHQTKSGKYNSIHYTPIAYIEFTKSLNGELKGVTVSHRTIMRSCYGLVSAMTETVISQPEDNTQSVSLNWNTHSSETILSYLEPRQQLGLHLSVLGSIYNGSHTLFTSPSMMETPTVWIQTMSKYKVTMALANYPSLLNAAQQSLRNSRDSLNKKTIPDLSSLRFLLIDSMIVKPDLDEWIADRLLRPWMVDPIRIITPILSLPEHGGSIVSFRDYLGPSRLEEYEQMYNQLDNTTIIKRKTVWAPGSSRDLWHCVLDRDALRRKKIVVLPKDTKENAIKVGSHGFPFPNTTIAIVDPETTLLCLPDEIGEVWIDSPSLAEGFWEMPVQSEIVYHAVPIVVPSSSESCRPESYPTGFLRTGWMGTMIEGRLVILGSYEDQVRQHRTKEEEDVYLGHHLVDTLLSQLKIQSSIIFDIMLNHQHLPVVAVESELETDHDLKALADKVNNTLFLQHRLIPYIIFITSSGALPRLMKDGHLCLHTLMTKHQFLLGQLPIKFLKINTSQAILQEASALNYDASHPPLTWRWVIAAYEHAIVHGRLPFAMEPQHTGIEIVKSVIDERTGYDLFRFNNIIDILLWRTSLCPDENAFISVQQHGVLKPLTWKGFNHQVVTVARLLIDKWALTPGTKVLLLFQFGIDLISALYACFVVGLVPVVVRPQASTGQTSELVQTMHDLGITCIITNSASDDAYRFRSLIKYRLLKHKCIYVDKAPRYSKLLGPESGLSIRSEWTRDKKRPALILVNQQSACRYVPYSHHTIVSQCRTQKITCQIVFSKPLIVTGMNAFEPLGFLYTAFCGVFTGCHTILLSDIEFQENPLSLLELVSRSKCTTLCTNYYLFNHIMNKVTPAQQRRIGLQHMKNLMLSGSRAKPKSYERILRCLALSGLEKKEAINTVYSHPYNPMIATQSFTLLNMILWIDLEWLRQGIVQMTENRLRGVPIQDSGIVPANTMIAIVNPDTKKLCPTYTIGEIWVSSDNNVQDDLLETTMAHPESQVSYIRTGDVGFLWHVERKSENDGTLDEGQCLFVLGHLEDIISIRGCFYFPDHIEETVESCHPEMIRDSCCVVQNKEKQQIVVLLLQGSRPIPMLSIIPSIVNAVLERYELVLDVVALVNYIPRKQNNEFWRQRALSMYLKKEITVIHNYQIQK</sequence>
<dbReference type="Pfam" id="PF24919">
    <property type="entry name" value="Mug62"/>
    <property type="match status" value="1"/>
</dbReference>
<dbReference type="GO" id="GO:0005829">
    <property type="term" value="C:cytosol"/>
    <property type="evidence" value="ECO:0007669"/>
    <property type="project" value="TreeGrafter"/>
</dbReference>
<dbReference type="InterPro" id="IPR056881">
    <property type="entry name" value="Mug62_dom"/>
</dbReference>
<dbReference type="Proteomes" id="UP000093000">
    <property type="component" value="Unassembled WGS sequence"/>
</dbReference>
<proteinExistence type="predicted"/>
<dbReference type="InParanoid" id="A0A1C7N8K9"/>